<accession>A0A2A5JTX8</accession>
<keyword evidence="2" id="KW-1185">Reference proteome</keyword>
<dbReference type="Proteomes" id="UP000228621">
    <property type="component" value="Unassembled WGS sequence"/>
</dbReference>
<dbReference type="AlphaFoldDB" id="A0A2A5JTX8"/>
<evidence type="ECO:0000313" key="2">
    <source>
        <dbReference type="Proteomes" id="UP000228621"/>
    </source>
</evidence>
<gene>
    <name evidence="1" type="ORF">CEX98_04905</name>
</gene>
<dbReference type="EMBL" id="NKHF01000023">
    <property type="protein sequence ID" value="PCK32932.1"/>
    <property type="molecule type" value="Genomic_DNA"/>
</dbReference>
<protein>
    <submittedName>
        <fullName evidence="1">Uncharacterized protein</fullName>
    </submittedName>
</protein>
<dbReference type="RefSeq" id="WP_099641001.1">
    <property type="nucleotide sequence ID" value="NZ_NKHF01000023.1"/>
</dbReference>
<name>A0A2A5JTX8_PSEO7</name>
<proteinExistence type="predicted"/>
<comment type="caution">
    <text evidence="1">The sequence shown here is derived from an EMBL/GenBank/DDBJ whole genome shotgun (WGS) entry which is preliminary data.</text>
</comment>
<sequence length="126" mass="14202">MAQGKNRKSLNKRLRKGNKGFPIATIAFYGADNKSASKLVCAIVPYQGADPEPIAKWFSSTDIRKSEHILKEVLAFIDENDAQTVSMVEEIIGCPHEEGVDYPEGEYCSQCLYWKERDRFTGVMSH</sequence>
<organism evidence="1 2">
    <name type="scientific">Pseudoalteromonas piscicida</name>
    <dbReference type="NCBI Taxonomy" id="43662"/>
    <lineage>
        <taxon>Bacteria</taxon>
        <taxon>Pseudomonadati</taxon>
        <taxon>Pseudomonadota</taxon>
        <taxon>Gammaproteobacteria</taxon>
        <taxon>Alteromonadales</taxon>
        <taxon>Pseudoalteromonadaceae</taxon>
        <taxon>Pseudoalteromonas</taxon>
    </lineage>
</organism>
<dbReference type="OrthoDB" id="5770315at2"/>
<reference evidence="2" key="1">
    <citation type="journal article" date="2019" name="Genome Announc.">
        <title>Draft Genome Sequence of Pseudoalteromonas piscicida Strain 36Y ROTHPW, an Hypersaline Seawater Isolate from the South Coast of Sonora, Mexico.</title>
        <authorList>
            <person name="Sanchez-Diaz R."/>
            <person name="Molina-Garza Z.J."/>
            <person name="Cruz-Suarez L.E."/>
            <person name="Selvin J."/>
            <person name="Kiran G.S."/>
            <person name="Ibarra-Gamez J.C."/>
            <person name="Gomez-Gil B."/>
            <person name="Galaviz-Silva L."/>
        </authorList>
    </citation>
    <scope>NUCLEOTIDE SEQUENCE [LARGE SCALE GENOMIC DNA]</scope>
    <source>
        <strain evidence="2">36Y_RITHPW</strain>
    </source>
</reference>
<evidence type="ECO:0000313" key="1">
    <source>
        <dbReference type="EMBL" id="PCK32932.1"/>
    </source>
</evidence>